<feature type="transmembrane region" description="Helical" evidence="1">
    <location>
        <begin position="284"/>
        <end position="307"/>
    </location>
</feature>
<feature type="transmembrane region" description="Helical" evidence="1">
    <location>
        <begin position="313"/>
        <end position="333"/>
    </location>
</feature>
<evidence type="ECO:0000313" key="2">
    <source>
        <dbReference type="EMBL" id="EAQ03446.1"/>
    </source>
</evidence>
<feature type="transmembrane region" description="Helical" evidence="1">
    <location>
        <begin position="345"/>
        <end position="363"/>
    </location>
</feature>
<keyword evidence="1" id="KW-0812">Transmembrane</keyword>
<gene>
    <name evidence="2" type="ORF">OB2597_02462</name>
</gene>
<accession>A3TX86</accession>
<proteinExistence type="predicted"/>
<dbReference type="NCBIfam" id="TIGR03082">
    <property type="entry name" value="Gneg_AbrB_dup"/>
    <property type="match status" value="1"/>
</dbReference>
<feature type="transmembrane region" description="Helical" evidence="1">
    <location>
        <begin position="102"/>
        <end position="124"/>
    </location>
</feature>
<evidence type="ECO:0000256" key="1">
    <source>
        <dbReference type="SAM" id="Phobius"/>
    </source>
</evidence>
<reference evidence="2 3" key="1">
    <citation type="journal article" date="2010" name="J. Bacteriol.">
        <title>Genome sequences of Oceanicola granulosus HTCC2516(T) and Oceanicola batsensis HTCC2597(TDelta).</title>
        <authorList>
            <person name="Thrash J.C."/>
            <person name="Cho J.C."/>
            <person name="Vergin K.L."/>
            <person name="Giovannoni S.J."/>
        </authorList>
    </citation>
    <scope>NUCLEOTIDE SEQUENCE [LARGE SCALE GENOMIC DNA]</scope>
    <source>
        <strain evidence="3">ATCC BAA-863 / DSM 15984 / KCTC 12145 / HTCC2597</strain>
    </source>
</reference>
<dbReference type="GO" id="GO:0010468">
    <property type="term" value="P:regulation of gene expression"/>
    <property type="evidence" value="ECO:0007669"/>
    <property type="project" value="InterPro"/>
</dbReference>
<comment type="caution">
    <text evidence="2">The sequence shown here is derived from an EMBL/GenBank/DDBJ whole genome shotgun (WGS) entry which is preliminary data.</text>
</comment>
<keyword evidence="1" id="KW-1133">Transmembrane helix</keyword>
<feature type="transmembrane region" description="Helical" evidence="1">
    <location>
        <begin position="230"/>
        <end position="247"/>
    </location>
</feature>
<feature type="transmembrane region" description="Helical" evidence="1">
    <location>
        <begin position="253"/>
        <end position="272"/>
    </location>
</feature>
<dbReference type="HOGENOM" id="CLU_050210_2_1_5"/>
<dbReference type="PANTHER" id="PTHR38457:SF1">
    <property type="entry name" value="REGULATOR ABRB-RELATED"/>
    <property type="match status" value="1"/>
</dbReference>
<evidence type="ECO:0000313" key="3">
    <source>
        <dbReference type="Proteomes" id="UP000004318"/>
    </source>
</evidence>
<dbReference type="eggNOG" id="COG3180">
    <property type="taxonomic scope" value="Bacteria"/>
</dbReference>
<feature type="transmembrane region" description="Helical" evidence="1">
    <location>
        <begin position="166"/>
        <end position="185"/>
    </location>
</feature>
<keyword evidence="1" id="KW-0472">Membrane</keyword>
<keyword evidence="3" id="KW-1185">Reference proteome</keyword>
<dbReference type="AlphaFoldDB" id="A3TX86"/>
<feature type="transmembrane region" description="Helical" evidence="1">
    <location>
        <begin position="77"/>
        <end position="96"/>
    </location>
</feature>
<organism evidence="2 3">
    <name type="scientific">Pseudooceanicola batsensis (strain ATCC BAA-863 / DSM 15984 / KCTC 12145 / HTCC2597)</name>
    <name type="common">Oceanicola batsensis</name>
    <dbReference type="NCBI Taxonomy" id="252305"/>
    <lineage>
        <taxon>Bacteria</taxon>
        <taxon>Pseudomonadati</taxon>
        <taxon>Pseudomonadota</taxon>
        <taxon>Alphaproteobacteria</taxon>
        <taxon>Rhodobacterales</taxon>
        <taxon>Paracoccaceae</taxon>
        <taxon>Pseudooceanicola</taxon>
    </lineage>
</organism>
<dbReference type="EMBL" id="AAMO01000004">
    <property type="protein sequence ID" value="EAQ03446.1"/>
    <property type="molecule type" value="Genomic_DNA"/>
</dbReference>
<dbReference type="Pfam" id="PF05145">
    <property type="entry name" value="AbrB"/>
    <property type="match status" value="1"/>
</dbReference>
<dbReference type="InterPro" id="IPR007820">
    <property type="entry name" value="AbrB_fam"/>
</dbReference>
<dbReference type="GO" id="GO:0016020">
    <property type="term" value="C:membrane"/>
    <property type="evidence" value="ECO:0007669"/>
    <property type="project" value="InterPro"/>
</dbReference>
<dbReference type="PIRSF" id="PIRSF038991">
    <property type="entry name" value="Protein_AbrB"/>
    <property type="match status" value="1"/>
</dbReference>
<dbReference type="STRING" id="252305.OB2597_02462"/>
<feature type="transmembrane region" description="Helical" evidence="1">
    <location>
        <begin position="38"/>
        <end position="57"/>
    </location>
</feature>
<name>A3TX86_PSEBH</name>
<evidence type="ECO:0008006" key="4">
    <source>
        <dbReference type="Google" id="ProtNLM"/>
    </source>
</evidence>
<dbReference type="Proteomes" id="UP000004318">
    <property type="component" value="Unassembled WGS sequence"/>
</dbReference>
<dbReference type="InterPro" id="IPR017516">
    <property type="entry name" value="AbrB_dup"/>
</dbReference>
<sequence length="366" mass="38741">MFPKLKIQPRLIAIHLGLIAIGALGGLAAQALGMPLPFILGSLLLVAIVAQGSALLAASPDRALLPPDFKFNDEFRAIFIGVIGMAIGTRITIEVLQNLPKAAFSFAALTLFVPLTFWVNYLIFRRIGRYDHATALFSASPGGLYESIMYGEQAGADMRQLMLAQFLRIIFVVTLLPVGMSLYIGHPVGSAAGLGLAPADTGLEHLPVAALVLVLGLVLGHRLHLPAAQLLGPLLLGAVVTLSGFAVLDLPNWMLSVSQIVIGTTLGTRFVGIRPRMMINGAGLGILSVAAMMLIGTAMALVLRPLTGEHFDVLLISFAPGGVTEMALVALSLNANPAFVTLHHLYRIILTVFVIGHAARRYSPGD</sequence>
<feature type="transmembrane region" description="Helical" evidence="1">
    <location>
        <begin position="12"/>
        <end position="32"/>
    </location>
</feature>
<dbReference type="RefSeq" id="WP_009804746.1">
    <property type="nucleotide sequence ID" value="NZ_CH724131.1"/>
</dbReference>
<dbReference type="PANTHER" id="PTHR38457">
    <property type="entry name" value="REGULATOR ABRB-RELATED"/>
    <property type="match status" value="1"/>
</dbReference>
<protein>
    <recommendedName>
        <fullName evidence="4">Ammonia monooxygenase</fullName>
    </recommendedName>
</protein>
<feature type="transmembrane region" description="Helical" evidence="1">
    <location>
        <begin position="205"/>
        <end position="223"/>
    </location>
</feature>